<dbReference type="EMBL" id="CM044707">
    <property type="protein sequence ID" value="KAI5654665.1"/>
    <property type="molecule type" value="Genomic_DNA"/>
</dbReference>
<evidence type="ECO:0000313" key="2">
    <source>
        <dbReference type="Proteomes" id="UP001060085"/>
    </source>
</evidence>
<dbReference type="Proteomes" id="UP001060085">
    <property type="component" value="Linkage Group LG07"/>
</dbReference>
<evidence type="ECO:0000313" key="1">
    <source>
        <dbReference type="EMBL" id="KAI5654665.1"/>
    </source>
</evidence>
<name>A0ACC0A331_CATRO</name>
<comment type="caution">
    <text evidence="1">The sequence shown here is derived from an EMBL/GenBank/DDBJ whole genome shotgun (WGS) entry which is preliminary data.</text>
</comment>
<accession>A0ACC0A331</accession>
<proteinExistence type="predicted"/>
<reference evidence="2" key="1">
    <citation type="journal article" date="2023" name="Nat. Plants">
        <title>Single-cell RNA sequencing provides a high-resolution roadmap for understanding the multicellular compartmentation of specialized metabolism.</title>
        <authorList>
            <person name="Sun S."/>
            <person name="Shen X."/>
            <person name="Li Y."/>
            <person name="Li Y."/>
            <person name="Wang S."/>
            <person name="Li R."/>
            <person name="Zhang H."/>
            <person name="Shen G."/>
            <person name="Guo B."/>
            <person name="Wei J."/>
            <person name="Xu J."/>
            <person name="St-Pierre B."/>
            <person name="Chen S."/>
            <person name="Sun C."/>
        </authorList>
    </citation>
    <scope>NUCLEOTIDE SEQUENCE [LARGE SCALE GENOMIC DNA]</scope>
</reference>
<gene>
    <name evidence="1" type="ORF">M9H77_31852</name>
</gene>
<organism evidence="1 2">
    <name type="scientific">Catharanthus roseus</name>
    <name type="common">Madagascar periwinkle</name>
    <name type="synonym">Vinca rosea</name>
    <dbReference type="NCBI Taxonomy" id="4058"/>
    <lineage>
        <taxon>Eukaryota</taxon>
        <taxon>Viridiplantae</taxon>
        <taxon>Streptophyta</taxon>
        <taxon>Embryophyta</taxon>
        <taxon>Tracheophyta</taxon>
        <taxon>Spermatophyta</taxon>
        <taxon>Magnoliopsida</taxon>
        <taxon>eudicotyledons</taxon>
        <taxon>Gunneridae</taxon>
        <taxon>Pentapetalae</taxon>
        <taxon>asterids</taxon>
        <taxon>lamiids</taxon>
        <taxon>Gentianales</taxon>
        <taxon>Apocynaceae</taxon>
        <taxon>Rauvolfioideae</taxon>
        <taxon>Vinceae</taxon>
        <taxon>Catharanthinae</taxon>
        <taxon>Catharanthus</taxon>
    </lineage>
</organism>
<sequence>MIMKVFFIFQLVSFLLLFGLLPSQALVHHYRFKVKEANYTRLCNSKYILTINGQFPGPTLHLRQGDTILVDVFNHGKENITIHWHGVKQPRHPWSDGPEYITQCPIKPGTKFTQKIVLSDEIGTLWWHAHSDWSRATVHGLLVVYPQKKHKYPFPMPFAEVPIVLGEWWKSDLREVFSQFLSSGGAPNNSDAYLINGQPGDLYPCSKPDTFKLTVEYGKTYLLRMVNAAMNNILFFGIANHKLTIVGTDGAYIKPLISNYIVISPGQTIDFLLEANQSPNRLYYIAAKPYNSAPTVGFDDTITTGVVEYNVYYTTLSSTPLFPNLPNFNDTTASTNFTGSLRSLASKEHPIHVPIKVKKKLFFTLSVNTLPCPNNSCAGPRGNRFAASINNKSFVSPDISILEAYYYHINGIYGRFPSFPPLKFNFTADDLPVELQTAHRNTTVKVLKFNSTVEIVFQGTNLVAGIDHPMHLHGHSFYVVGWGLGNFDSRKDPLNYNLVDPPLQNTIAVPKNGWAAIRFKANNPGVWLLHCHLERHISWGMEMAFIIRNGRHPDQKVLPPPPDMPAC</sequence>
<keyword evidence="2" id="KW-1185">Reference proteome</keyword>
<protein>
    <submittedName>
        <fullName evidence="1">Uncharacterized protein</fullName>
    </submittedName>
</protein>